<keyword evidence="2" id="KW-0808">Transferase</keyword>
<evidence type="ECO:0000256" key="2">
    <source>
        <dbReference type="ARBA" id="ARBA00022679"/>
    </source>
</evidence>
<proteinExistence type="predicted"/>
<evidence type="ECO:0000259" key="7">
    <source>
        <dbReference type="PROSITE" id="PS50011"/>
    </source>
</evidence>
<feature type="domain" description="Protein kinase" evidence="7">
    <location>
        <begin position="1"/>
        <end position="206"/>
    </location>
</feature>
<reference evidence="8" key="1">
    <citation type="submission" date="2022-06" db="EMBL/GenBank/DDBJ databases">
        <title>Genome Sequence of Candolleomyces eurysporus.</title>
        <authorList>
            <person name="Buettner E."/>
        </authorList>
    </citation>
    <scope>NUCLEOTIDE SEQUENCE</scope>
    <source>
        <strain evidence="8">VTCC 930004</strain>
    </source>
</reference>
<dbReference type="Gene3D" id="1.10.510.10">
    <property type="entry name" value="Transferase(Phosphotransferase) domain 1"/>
    <property type="match status" value="1"/>
</dbReference>
<dbReference type="GO" id="GO:0005524">
    <property type="term" value="F:ATP binding"/>
    <property type="evidence" value="ECO:0007669"/>
    <property type="project" value="UniProtKB-KW"/>
</dbReference>
<dbReference type="Pfam" id="PF00069">
    <property type="entry name" value="Pkinase"/>
    <property type="match status" value="1"/>
</dbReference>
<dbReference type="SUPFAM" id="SSF56112">
    <property type="entry name" value="Protein kinase-like (PK-like)"/>
    <property type="match status" value="1"/>
</dbReference>
<feature type="non-terminal residue" evidence="8">
    <location>
        <position position="1"/>
    </location>
</feature>
<dbReference type="PROSITE" id="PS50011">
    <property type="entry name" value="PROTEIN_KINASE_DOM"/>
    <property type="match status" value="1"/>
</dbReference>
<sequence>MTSQYRITILERYCVSLEEFMRTPGILPLMESQVRAIGVQVITGLDFIHRSGIVHTDIKPANVALINNETLEYVDYSRGYFVKRSILKYPLIKIVDYDEAFIVSIGPGRHSIGSNGYRAPEIILGPSWSFGVDVFSLGCLMAEIHIGRPLFRTTSTRLGYLVQLQVILGGFPLPFLVWLRANGYETLLTGTNELRSPVSEAECMPI</sequence>
<evidence type="ECO:0000256" key="6">
    <source>
        <dbReference type="SAM" id="Phobius"/>
    </source>
</evidence>
<feature type="transmembrane region" description="Helical" evidence="6">
    <location>
        <begin position="158"/>
        <end position="179"/>
    </location>
</feature>
<evidence type="ECO:0000256" key="4">
    <source>
        <dbReference type="ARBA" id="ARBA00022777"/>
    </source>
</evidence>
<keyword evidence="6" id="KW-0472">Membrane</keyword>
<gene>
    <name evidence="8" type="ORF">H1R20_g4514</name>
</gene>
<keyword evidence="3" id="KW-0547">Nucleotide-binding</keyword>
<dbReference type="EMBL" id="JANBPK010000770">
    <property type="protein sequence ID" value="KAJ2932570.1"/>
    <property type="molecule type" value="Genomic_DNA"/>
</dbReference>
<evidence type="ECO:0000256" key="3">
    <source>
        <dbReference type="ARBA" id="ARBA00022741"/>
    </source>
</evidence>
<dbReference type="Proteomes" id="UP001140091">
    <property type="component" value="Unassembled WGS sequence"/>
</dbReference>
<accession>A0A9W8MHV8</accession>
<comment type="caution">
    <text evidence="8">The sequence shown here is derived from an EMBL/GenBank/DDBJ whole genome shotgun (WGS) entry which is preliminary data.</text>
</comment>
<dbReference type="InterPro" id="IPR000719">
    <property type="entry name" value="Prot_kinase_dom"/>
</dbReference>
<dbReference type="GO" id="GO:0005634">
    <property type="term" value="C:nucleus"/>
    <property type="evidence" value="ECO:0007669"/>
    <property type="project" value="TreeGrafter"/>
</dbReference>
<evidence type="ECO:0000256" key="5">
    <source>
        <dbReference type="ARBA" id="ARBA00022840"/>
    </source>
</evidence>
<keyword evidence="6" id="KW-1133">Transmembrane helix</keyword>
<evidence type="ECO:0000256" key="1">
    <source>
        <dbReference type="ARBA" id="ARBA00022527"/>
    </source>
</evidence>
<evidence type="ECO:0000313" key="8">
    <source>
        <dbReference type="EMBL" id="KAJ2932570.1"/>
    </source>
</evidence>
<keyword evidence="4" id="KW-0418">Kinase</keyword>
<organism evidence="8 9">
    <name type="scientific">Candolleomyces eurysporus</name>
    <dbReference type="NCBI Taxonomy" id="2828524"/>
    <lineage>
        <taxon>Eukaryota</taxon>
        <taxon>Fungi</taxon>
        <taxon>Dikarya</taxon>
        <taxon>Basidiomycota</taxon>
        <taxon>Agaricomycotina</taxon>
        <taxon>Agaricomycetes</taxon>
        <taxon>Agaricomycetidae</taxon>
        <taxon>Agaricales</taxon>
        <taxon>Agaricineae</taxon>
        <taxon>Psathyrellaceae</taxon>
        <taxon>Candolleomyces</taxon>
    </lineage>
</organism>
<dbReference type="PANTHER" id="PTHR45646">
    <property type="entry name" value="SERINE/THREONINE-PROTEIN KINASE DOA-RELATED"/>
    <property type="match status" value="1"/>
</dbReference>
<evidence type="ECO:0000313" key="9">
    <source>
        <dbReference type="Proteomes" id="UP001140091"/>
    </source>
</evidence>
<dbReference type="GO" id="GO:0004674">
    <property type="term" value="F:protein serine/threonine kinase activity"/>
    <property type="evidence" value="ECO:0007669"/>
    <property type="project" value="UniProtKB-KW"/>
</dbReference>
<keyword evidence="6" id="KW-0812">Transmembrane</keyword>
<dbReference type="InterPro" id="IPR011009">
    <property type="entry name" value="Kinase-like_dom_sf"/>
</dbReference>
<keyword evidence="1" id="KW-0723">Serine/threonine-protein kinase</keyword>
<dbReference type="PANTHER" id="PTHR45646:SF11">
    <property type="entry name" value="SERINE_THREONINE-PROTEIN KINASE DOA"/>
    <property type="match status" value="1"/>
</dbReference>
<dbReference type="SMART" id="SM00220">
    <property type="entry name" value="S_TKc"/>
    <property type="match status" value="1"/>
</dbReference>
<name>A0A9W8MHV8_9AGAR</name>
<keyword evidence="5" id="KW-0067">ATP-binding</keyword>
<dbReference type="AlphaFoldDB" id="A0A9W8MHV8"/>
<keyword evidence="9" id="KW-1185">Reference proteome</keyword>
<dbReference type="InterPro" id="IPR051175">
    <property type="entry name" value="CLK_kinases"/>
</dbReference>
<protein>
    <recommendedName>
        <fullName evidence="7">Protein kinase domain-containing protein</fullName>
    </recommendedName>
</protein>
<dbReference type="OrthoDB" id="3068150at2759"/>